<sequence>MAASSGLVSAPKYTFILEVPRLLDTEDMYIIPGTPFMAFSNGVVTVLATTSELAPRYFALIETAGGAMSGNRATGSEKNVSAPSKTKKRDMTKESIGLFINKDSMWLK</sequence>
<proteinExistence type="predicted"/>
<evidence type="ECO:0000313" key="2">
    <source>
        <dbReference type="EMBL" id="GGF30407.1"/>
    </source>
</evidence>
<dbReference type="Proteomes" id="UP000647339">
    <property type="component" value="Unassembled WGS sequence"/>
</dbReference>
<name>A0ABQ1UYH1_9BACT</name>
<evidence type="ECO:0000313" key="3">
    <source>
        <dbReference type="Proteomes" id="UP000647339"/>
    </source>
</evidence>
<feature type="region of interest" description="Disordered" evidence="1">
    <location>
        <begin position="69"/>
        <end position="90"/>
    </location>
</feature>
<keyword evidence="3" id="KW-1185">Reference proteome</keyword>
<reference evidence="3" key="1">
    <citation type="journal article" date="2019" name="Int. J. Syst. Evol. Microbiol.">
        <title>The Global Catalogue of Microorganisms (GCM) 10K type strain sequencing project: providing services to taxonomists for standard genome sequencing and annotation.</title>
        <authorList>
            <consortium name="The Broad Institute Genomics Platform"/>
            <consortium name="The Broad Institute Genome Sequencing Center for Infectious Disease"/>
            <person name="Wu L."/>
            <person name="Ma J."/>
        </authorList>
    </citation>
    <scope>NUCLEOTIDE SEQUENCE [LARGE SCALE GENOMIC DNA]</scope>
    <source>
        <strain evidence="3">CGMCC 1.15407</strain>
    </source>
</reference>
<protein>
    <submittedName>
        <fullName evidence="2">Uncharacterized protein</fullName>
    </submittedName>
</protein>
<accession>A0ABQ1UYH1</accession>
<feature type="compositionally biased region" description="Polar residues" evidence="1">
    <location>
        <begin position="71"/>
        <end position="84"/>
    </location>
</feature>
<gene>
    <name evidence="2" type="ORF">GCM10011339_18250</name>
</gene>
<organism evidence="2 3">
    <name type="scientific">Echinicola rosea</name>
    <dbReference type="NCBI Taxonomy" id="1807691"/>
    <lineage>
        <taxon>Bacteria</taxon>
        <taxon>Pseudomonadati</taxon>
        <taxon>Bacteroidota</taxon>
        <taxon>Cytophagia</taxon>
        <taxon>Cytophagales</taxon>
        <taxon>Cyclobacteriaceae</taxon>
        <taxon>Echinicola</taxon>
    </lineage>
</organism>
<evidence type="ECO:0000256" key="1">
    <source>
        <dbReference type="SAM" id="MobiDB-lite"/>
    </source>
</evidence>
<dbReference type="EMBL" id="BMIU01000007">
    <property type="protein sequence ID" value="GGF30407.1"/>
    <property type="molecule type" value="Genomic_DNA"/>
</dbReference>
<comment type="caution">
    <text evidence="2">The sequence shown here is derived from an EMBL/GenBank/DDBJ whole genome shotgun (WGS) entry which is preliminary data.</text>
</comment>